<feature type="transmembrane region" description="Helical" evidence="4">
    <location>
        <begin position="374"/>
        <end position="392"/>
    </location>
</feature>
<dbReference type="SUPFAM" id="SSF51735">
    <property type="entry name" value="NAD(P)-binding Rossmann-fold domains"/>
    <property type="match status" value="1"/>
</dbReference>
<accession>A0A8W7PV15</accession>
<dbReference type="EC" id="1.2.1.84" evidence="4"/>
<dbReference type="Gene3D" id="3.40.50.720">
    <property type="entry name" value="NAD(P)-binding Rossmann-like Domain"/>
    <property type="match status" value="1"/>
</dbReference>
<dbReference type="Proteomes" id="UP000075882">
    <property type="component" value="Unassembled WGS sequence"/>
</dbReference>
<dbReference type="GO" id="GO:0035336">
    <property type="term" value="P:long-chain fatty-acyl-CoA metabolic process"/>
    <property type="evidence" value="ECO:0007669"/>
    <property type="project" value="TreeGrafter"/>
</dbReference>
<reference evidence="7" key="1">
    <citation type="submission" date="2022-08" db="UniProtKB">
        <authorList>
            <consortium name="EnsemblMetazoa"/>
        </authorList>
    </citation>
    <scope>IDENTIFICATION</scope>
</reference>
<dbReference type="InterPro" id="IPR036291">
    <property type="entry name" value="NAD(P)-bd_dom_sf"/>
</dbReference>
<keyword evidence="4" id="KW-0521">NADP</keyword>
<dbReference type="EnsemblMetazoa" id="ACOM038407-RA">
    <property type="protein sequence ID" value="ACOM038407-PA.1"/>
    <property type="gene ID" value="ACOM038407"/>
</dbReference>
<proteinExistence type="inferred from homology"/>
<dbReference type="Pfam" id="PF07993">
    <property type="entry name" value="NAD_binding_4"/>
    <property type="match status" value="1"/>
</dbReference>
<evidence type="ECO:0000313" key="7">
    <source>
        <dbReference type="EnsemblMetazoa" id="ACOM038407-PA.1"/>
    </source>
</evidence>
<comment type="catalytic activity">
    <reaction evidence="4">
        <text>a long-chain fatty acyl-CoA + 2 NADPH + 2 H(+) = a long-chain primary fatty alcohol + 2 NADP(+) + CoA</text>
        <dbReference type="Rhea" id="RHEA:52716"/>
        <dbReference type="ChEBI" id="CHEBI:15378"/>
        <dbReference type="ChEBI" id="CHEBI:57287"/>
        <dbReference type="ChEBI" id="CHEBI:57783"/>
        <dbReference type="ChEBI" id="CHEBI:58349"/>
        <dbReference type="ChEBI" id="CHEBI:77396"/>
        <dbReference type="ChEBI" id="CHEBI:83139"/>
        <dbReference type="EC" id="1.2.1.84"/>
    </reaction>
</comment>
<evidence type="ECO:0000256" key="2">
    <source>
        <dbReference type="ARBA" id="ARBA00022516"/>
    </source>
</evidence>
<dbReference type="Pfam" id="PF03015">
    <property type="entry name" value="Sterile"/>
    <property type="match status" value="1"/>
</dbReference>
<dbReference type="CDD" id="cd09071">
    <property type="entry name" value="FAR_C"/>
    <property type="match status" value="1"/>
</dbReference>
<dbReference type="PANTHER" id="PTHR11011">
    <property type="entry name" value="MALE STERILITY PROTEIN 2-RELATED"/>
    <property type="match status" value="1"/>
</dbReference>
<dbReference type="InterPro" id="IPR026055">
    <property type="entry name" value="FAR"/>
</dbReference>
<evidence type="ECO:0000259" key="6">
    <source>
        <dbReference type="Pfam" id="PF07993"/>
    </source>
</evidence>
<comment type="similarity">
    <text evidence="1 4">Belongs to the fatty acyl-CoA reductase family.</text>
</comment>
<sequence>MMQQKCPNIPAVFAEADVFITGGTGFMGKLFDMLKRENPEVLKKIQPIEGDCTMLKLGMSPDSMERMKDVQFVFHAAASVRFDDPLKDAILINTRSTREVLDWAKTLRKLRAVVHVSTTYCNPELMHVEEKIYPPKMDWREAIRLAEMFDNALLETVKEKLTQFAPNTYTYTKALAEQICYEYRNDIPLVVFRPSIVTNTETEPLMGWVDNFNGPIGLLLGCASGVVRTGLLDLEKRINCIPVDVSIKAIIVAAWKRATTDEQGTLPVYNSAAEPEKTINYGTMFLLRLNRKIFDAQVSLRYFMNNEWVFKTENFKELEYTLTADDRKDFSTNYFVRGMMEYYESAILGGRRYLLKEPDENIAYALKKYKRLRVLNYTLKFALSFLIVYFIYNKYIV</sequence>
<evidence type="ECO:0000256" key="3">
    <source>
        <dbReference type="ARBA" id="ARBA00023098"/>
    </source>
</evidence>
<dbReference type="PANTHER" id="PTHR11011:SF24">
    <property type="entry name" value="FATTY ACYL-COA REDUCTASE"/>
    <property type="match status" value="1"/>
</dbReference>
<feature type="domain" description="Fatty acyl-CoA reductase C-terminal" evidence="5">
    <location>
        <begin position="284"/>
        <end position="357"/>
    </location>
</feature>
<dbReference type="VEuPathDB" id="VectorBase:ACON2_040732"/>
<keyword evidence="4" id="KW-0560">Oxidoreductase</keyword>
<evidence type="ECO:0000256" key="1">
    <source>
        <dbReference type="ARBA" id="ARBA00005928"/>
    </source>
</evidence>
<keyword evidence="2 4" id="KW-0444">Lipid biosynthesis</keyword>
<dbReference type="CDD" id="cd05236">
    <property type="entry name" value="FAR-N_SDR_e"/>
    <property type="match status" value="1"/>
</dbReference>
<protein>
    <recommendedName>
        <fullName evidence="4">Fatty acyl-CoA reductase</fullName>
        <ecNumber evidence="4">1.2.1.84</ecNumber>
    </recommendedName>
</protein>
<feature type="domain" description="Thioester reductase (TE)" evidence="6">
    <location>
        <begin position="33"/>
        <end position="250"/>
    </location>
</feature>
<evidence type="ECO:0000256" key="4">
    <source>
        <dbReference type="RuleBase" id="RU363097"/>
    </source>
</evidence>
<name>A0A8W7PV15_ANOCL</name>
<organism evidence="7">
    <name type="scientific">Anopheles coluzzii</name>
    <name type="common">African malaria mosquito</name>
    <dbReference type="NCBI Taxonomy" id="1518534"/>
    <lineage>
        <taxon>Eukaryota</taxon>
        <taxon>Metazoa</taxon>
        <taxon>Ecdysozoa</taxon>
        <taxon>Arthropoda</taxon>
        <taxon>Hexapoda</taxon>
        <taxon>Insecta</taxon>
        <taxon>Pterygota</taxon>
        <taxon>Neoptera</taxon>
        <taxon>Endopterygota</taxon>
        <taxon>Diptera</taxon>
        <taxon>Nematocera</taxon>
        <taxon>Culicoidea</taxon>
        <taxon>Culicidae</taxon>
        <taxon>Anophelinae</taxon>
        <taxon>Anopheles</taxon>
    </lineage>
</organism>
<dbReference type="GO" id="GO:0005777">
    <property type="term" value="C:peroxisome"/>
    <property type="evidence" value="ECO:0007669"/>
    <property type="project" value="TreeGrafter"/>
</dbReference>
<keyword evidence="4" id="KW-0812">Transmembrane</keyword>
<evidence type="ECO:0000259" key="5">
    <source>
        <dbReference type="Pfam" id="PF03015"/>
    </source>
</evidence>
<keyword evidence="4" id="KW-1133">Transmembrane helix</keyword>
<dbReference type="GO" id="GO:0102965">
    <property type="term" value="F:alcohol-forming long-chain fatty acyl-CoA reductase activity"/>
    <property type="evidence" value="ECO:0007669"/>
    <property type="project" value="UniProtKB-EC"/>
</dbReference>
<dbReference type="GO" id="GO:0080019">
    <property type="term" value="F:alcohol-forming very long-chain fatty acyl-CoA reductase activity"/>
    <property type="evidence" value="ECO:0007669"/>
    <property type="project" value="InterPro"/>
</dbReference>
<dbReference type="InterPro" id="IPR033640">
    <property type="entry name" value="FAR_C"/>
</dbReference>
<dbReference type="InterPro" id="IPR013120">
    <property type="entry name" value="FAR_NAD-bd"/>
</dbReference>
<keyword evidence="3 4" id="KW-0443">Lipid metabolism</keyword>
<comment type="function">
    <text evidence="4">Catalyzes the reduction of fatty acyl-CoA to fatty alcohols.</text>
</comment>
<dbReference type="AlphaFoldDB" id="A0A8W7PV15"/>
<keyword evidence="4" id="KW-0472">Membrane</keyword>